<keyword evidence="1" id="KW-1133">Transmembrane helix</keyword>
<feature type="transmembrane region" description="Helical" evidence="1">
    <location>
        <begin position="20"/>
        <end position="47"/>
    </location>
</feature>
<dbReference type="EMBL" id="KQ424573">
    <property type="protein sequence ID" value="KOF70797.1"/>
    <property type="molecule type" value="Genomic_DNA"/>
</dbReference>
<dbReference type="AlphaFoldDB" id="A0A0L8G1A5"/>
<accession>A0A0L8G1A5</accession>
<name>A0A0L8G1A5_OCTBM</name>
<keyword evidence="1" id="KW-0812">Transmembrane</keyword>
<proteinExistence type="predicted"/>
<gene>
    <name evidence="2" type="ORF">OCBIM_22002193mg</name>
</gene>
<keyword evidence="1" id="KW-0472">Membrane</keyword>
<protein>
    <submittedName>
        <fullName evidence="2">Uncharacterized protein</fullName>
    </submittedName>
</protein>
<organism evidence="2">
    <name type="scientific">Octopus bimaculoides</name>
    <name type="common">California two-spotted octopus</name>
    <dbReference type="NCBI Taxonomy" id="37653"/>
    <lineage>
        <taxon>Eukaryota</taxon>
        <taxon>Metazoa</taxon>
        <taxon>Spiralia</taxon>
        <taxon>Lophotrochozoa</taxon>
        <taxon>Mollusca</taxon>
        <taxon>Cephalopoda</taxon>
        <taxon>Coleoidea</taxon>
        <taxon>Octopodiformes</taxon>
        <taxon>Octopoda</taxon>
        <taxon>Incirrata</taxon>
        <taxon>Octopodidae</taxon>
        <taxon>Octopus</taxon>
    </lineage>
</organism>
<reference evidence="2" key="1">
    <citation type="submission" date="2015-07" db="EMBL/GenBank/DDBJ databases">
        <title>MeaNS - Measles Nucleotide Surveillance Program.</title>
        <authorList>
            <person name="Tran T."/>
            <person name="Druce J."/>
        </authorList>
    </citation>
    <scope>NUCLEOTIDE SEQUENCE</scope>
    <source>
        <strain evidence="2">UCB-OBI-ISO-001</strain>
        <tissue evidence="2">Gonad</tissue>
    </source>
</reference>
<sequence length="51" mass="6053">MTVSMRPWKRLDARIRWFSLMLPVTSAMVAFNESLMLWSCWLVSLLMTSQM</sequence>
<evidence type="ECO:0000313" key="2">
    <source>
        <dbReference type="EMBL" id="KOF70797.1"/>
    </source>
</evidence>
<evidence type="ECO:0000256" key="1">
    <source>
        <dbReference type="SAM" id="Phobius"/>
    </source>
</evidence>